<comment type="caution">
    <text evidence="1">The sequence shown here is derived from an EMBL/GenBank/DDBJ whole genome shotgun (WGS) entry which is preliminary data.</text>
</comment>
<sequence>MKTWRHAEWSQQQEMWMFLEVRGRGRGGCGGRVPSRAAGVWHVPRGSPATNGDMLQI</sequence>
<organism evidence="1 2">
    <name type="scientific">Plutella xylostella</name>
    <name type="common">Diamondback moth</name>
    <name type="synonym">Plutella maculipennis</name>
    <dbReference type="NCBI Taxonomy" id="51655"/>
    <lineage>
        <taxon>Eukaryota</taxon>
        <taxon>Metazoa</taxon>
        <taxon>Ecdysozoa</taxon>
        <taxon>Arthropoda</taxon>
        <taxon>Hexapoda</taxon>
        <taxon>Insecta</taxon>
        <taxon>Pterygota</taxon>
        <taxon>Neoptera</taxon>
        <taxon>Endopterygota</taxon>
        <taxon>Lepidoptera</taxon>
        <taxon>Glossata</taxon>
        <taxon>Ditrysia</taxon>
        <taxon>Yponomeutoidea</taxon>
        <taxon>Plutellidae</taxon>
        <taxon>Plutella</taxon>
    </lineage>
</organism>
<keyword evidence="2" id="KW-1185">Reference proteome</keyword>
<name>A0ABQ7Q3M9_PLUXY</name>
<reference evidence="1 2" key="1">
    <citation type="submission" date="2021-06" db="EMBL/GenBank/DDBJ databases">
        <title>A haploid diamondback moth (Plutella xylostella L.) genome assembly resolves 31 chromosomes and identifies a diamide resistance mutation.</title>
        <authorList>
            <person name="Ward C.M."/>
            <person name="Perry K.D."/>
            <person name="Baker G."/>
            <person name="Powis K."/>
            <person name="Heckel D.G."/>
            <person name="Baxter S.W."/>
        </authorList>
    </citation>
    <scope>NUCLEOTIDE SEQUENCE [LARGE SCALE GENOMIC DNA]</scope>
    <source>
        <strain evidence="1 2">LV</strain>
        <tissue evidence="1">Single pupa</tissue>
    </source>
</reference>
<dbReference type="Proteomes" id="UP000823941">
    <property type="component" value="Chromosome 22"/>
</dbReference>
<gene>
    <name evidence="1" type="ORF">JYU34_016860</name>
</gene>
<dbReference type="EMBL" id="JAHIBW010000022">
    <property type="protein sequence ID" value="KAG7299841.1"/>
    <property type="molecule type" value="Genomic_DNA"/>
</dbReference>
<evidence type="ECO:0000313" key="1">
    <source>
        <dbReference type="EMBL" id="KAG7299841.1"/>
    </source>
</evidence>
<protein>
    <submittedName>
        <fullName evidence="1">Uncharacterized protein</fullName>
    </submittedName>
</protein>
<proteinExistence type="predicted"/>
<evidence type="ECO:0000313" key="2">
    <source>
        <dbReference type="Proteomes" id="UP000823941"/>
    </source>
</evidence>
<accession>A0ABQ7Q3M9</accession>